<reference evidence="4" key="2">
    <citation type="submission" date="2020-12" db="UniProtKB">
        <authorList>
            <consortium name="WormBaseParasite"/>
        </authorList>
    </citation>
    <scope>IDENTIFICATION</scope>
</reference>
<keyword evidence="1" id="KW-0812">Transmembrane</keyword>
<name>A0A090MXY0_STRRB</name>
<keyword evidence="3" id="KW-1185">Reference proteome</keyword>
<evidence type="ECO:0000256" key="1">
    <source>
        <dbReference type="SAM" id="Phobius"/>
    </source>
</evidence>
<evidence type="ECO:0000313" key="2">
    <source>
        <dbReference type="EMBL" id="CEF66219.1"/>
    </source>
</evidence>
<dbReference type="WormBase" id="SRAE_2000088900">
    <property type="protein sequence ID" value="SRP00207"/>
    <property type="gene ID" value="WBGene00261089"/>
</dbReference>
<protein>
    <submittedName>
        <fullName evidence="2 4">Uncharacterized protein</fullName>
    </submittedName>
</protein>
<gene>
    <name evidence="2 4 5" type="ORF">SRAE_2000088900</name>
</gene>
<evidence type="ECO:0000313" key="5">
    <source>
        <dbReference type="WormBase" id="SRAE_2000088900"/>
    </source>
</evidence>
<dbReference type="WBParaSite" id="SRAE_2000088900.1">
    <property type="protein sequence ID" value="SRAE_2000088900.1"/>
    <property type="gene ID" value="WBGene00261089"/>
</dbReference>
<dbReference type="EMBL" id="LN609529">
    <property type="protein sequence ID" value="CEF66219.1"/>
    <property type="molecule type" value="Genomic_DNA"/>
</dbReference>
<dbReference type="AlphaFoldDB" id="A0A090MXY0"/>
<keyword evidence="1" id="KW-0472">Membrane</keyword>
<dbReference type="eggNOG" id="ENOG502T2CH">
    <property type="taxonomic scope" value="Eukaryota"/>
</dbReference>
<keyword evidence="1" id="KW-1133">Transmembrane helix</keyword>
<evidence type="ECO:0000313" key="4">
    <source>
        <dbReference type="WBParaSite" id="SRAE_2000088900.1"/>
    </source>
</evidence>
<dbReference type="GeneID" id="36378583"/>
<reference evidence="2 3" key="1">
    <citation type="submission" date="2014-09" db="EMBL/GenBank/DDBJ databases">
        <authorList>
            <person name="Martin A.A."/>
        </authorList>
    </citation>
    <scope>NUCLEOTIDE SEQUENCE</scope>
    <source>
        <strain evidence="3">ED321</strain>
        <strain evidence="2">ED321 Heterogonic</strain>
    </source>
</reference>
<organism evidence="2">
    <name type="scientific">Strongyloides ratti</name>
    <name type="common">Parasitic roundworm</name>
    <dbReference type="NCBI Taxonomy" id="34506"/>
    <lineage>
        <taxon>Eukaryota</taxon>
        <taxon>Metazoa</taxon>
        <taxon>Ecdysozoa</taxon>
        <taxon>Nematoda</taxon>
        <taxon>Chromadorea</taxon>
        <taxon>Rhabditida</taxon>
        <taxon>Tylenchina</taxon>
        <taxon>Panagrolaimomorpha</taxon>
        <taxon>Strongyloidoidea</taxon>
        <taxon>Strongyloididae</taxon>
        <taxon>Strongyloides</taxon>
    </lineage>
</organism>
<dbReference type="OrthoDB" id="5783455at2759"/>
<evidence type="ECO:0000313" key="3">
    <source>
        <dbReference type="Proteomes" id="UP000035682"/>
    </source>
</evidence>
<proteinExistence type="predicted"/>
<dbReference type="OMA" id="KIKFTFM"/>
<dbReference type="CTD" id="36378583"/>
<dbReference type="Proteomes" id="UP000035682">
    <property type="component" value="Unplaced"/>
</dbReference>
<feature type="transmembrane region" description="Helical" evidence="1">
    <location>
        <begin position="12"/>
        <end position="32"/>
    </location>
</feature>
<sequence length="86" mass="9985">MDSVRKFLNLVGSNYASLFLFGASSGAAFELFKIKFTFMGFNYYTSFTRLQVPKELNAFEAQLKEKDDILMKKYEPDFLKNDSEKN</sequence>
<dbReference type="RefSeq" id="XP_024505419.1">
    <property type="nucleotide sequence ID" value="XM_024651775.1"/>
</dbReference>
<accession>A0A090MXY0</accession>